<dbReference type="UniPathway" id="UPA00378"/>
<evidence type="ECO:0000256" key="5">
    <source>
        <dbReference type="ARBA" id="ARBA00022989"/>
    </source>
</evidence>
<gene>
    <name evidence="10" type="ORF">B0A48_13250</name>
</gene>
<evidence type="ECO:0000256" key="8">
    <source>
        <dbReference type="SAM" id="SignalP"/>
    </source>
</evidence>
<evidence type="ECO:0000313" key="10">
    <source>
        <dbReference type="EMBL" id="OQO01007.1"/>
    </source>
</evidence>
<dbReference type="GO" id="GO:0006487">
    <property type="term" value="P:protein N-linked glycosylation"/>
    <property type="evidence" value="ECO:0007669"/>
    <property type="project" value="TreeGrafter"/>
</dbReference>
<feature type="signal peptide" evidence="8">
    <location>
        <begin position="1"/>
        <end position="20"/>
    </location>
</feature>
<feature type="transmembrane region" description="Helical" evidence="7">
    <location>
        <begin position="191"/>
        <end position="214"/>
    </location>
</feature>
<dbReference type="GO" id="GO:0008250">
    <property type="term" value="C:oligosaccharyltransferase complex"/>
    <property type="evidence" value="ECO:0007669"/>
    <property type="project" value="InterPro"/>
</dbReference>
<dbReference type="EMBL" id="NAJO01000032">
    <property type="protein sequence ID" value="OQO01007.1"/>
    <property type="molecule type" value="Genomic_DNA"/>
</dbReference>
<keyword evidence="3 8" id="KW-0732">Signal</keyword>
<dbReference type="OrthoDB" id="432292at2759"/>
<dbReference type="Pfam" id="PF25147">
    <property type="entry name" value="Ribophorin_II_C"/>
    <property type="match status" value="1"/>
</dbReference>
<evidence type="ECO:0000259" key="9">
    <source>
        <dbReference type="Pfam" id="PF25147"/>
    </source>
</evidence>
<dbReference type="Proteomes" id="UP000192596">
    <property type="component" value="Unassembled WGS sequence"/>
</dbReference>
<keyword evidence="2 7" id="KW-0812">Transmembrane</keyword>
<evidence type="ECO:0000313" key="11">
    <source>
        <dbReference type="Proteomes" id="UP000192596"/>
    </source>
</evidence>
<keyword evidence="5 7" id="KW-1133">Transmembrane helix</keyword>
<dbReference type="InParanoid" id="A0A1V8SPC2"/>
<feature type="transmembrane region" description="Helical" evidence="7">
    <location>
        <begin position="259"/>
        <end position="277"/>
    </location>
</feature>
<protein>
    <recommendedName>
        <fullName evidence="9">Ribophorin II C-terminal domain-containing protein</fullName>
    </recommendedName>
</protein>
<keyword evidence="4" id="KW-0256">Endoplasmic reticulum</keyword>
<evidence type="ECO:0000256" key="3">
    <source>
        <dbReference type="ARBA" id="ARBA00022729"/>
    </source>
</evidence>
<sequence length="289" mass="30964">MRVIRTLAVPILAAASAVHAASKWGFEDATLTVQGKGTGVGGGIKEKLSPTSPLTSYAVTLTSADTLKIVLTTIDGKTGKKPHQAFLTLREPATGLEESFPFSIKDNGKGKVEVTQKDLPHQLLTSSKPLKASLVLASFGASTPYNSHVFDLAVAQDTSVPAPVPSTPERYVSKPEINHIFNAEPKSPPKIISLFFLLAVLFTLPALFGLWVGLGGNFDHAGKAFSESPVSHSLFLGSVLSMEGVFFLYYWSWNLFQTLPVALVIGLLAFVSGSRALTEVQERRLAGER</sequence>
<evidence type="ECO:0000256" key="4">
    <source>
        <dbReference type="ARBA" id="ARBA00022824"/>
    </source>
</evidence>
<comment type="subcellular location">
    <subcellularLocation>
        <location evidence="1">Endoplasmic reticulum membrane</location>
        <topology evidence="1">Multi-pass membrane protein</topology>
    </subcellularLocation>
</comment>
<dbReference type="PANTHER" id="PTHR12640">
    <property type="entry name" value="RIBOPHORIN II"/>
    <property type="match status" value="1"/>
</dbReference>
<keyword evidence="11" id="KW-1185">Reference proteome</keyword>
<evidence type="ECO:0000256" key="7">
    <source>
        <dbReference type="SAM" id="Phobius"/>
    </source>
</evidence>
<name>A0A1V8SPC2_9PEZI</name>
<proteinExistence type="predicted"/>
<keyword evidence="6 7" id="KW-0472">Membrane</keyword>
<dbReference type="InterPro" id="IPR008814">
    <property type="entry name" value="Swp1"/>
</dbReference>
<evidence type="ECO:0000256" key="1">
    <source>
        <dbReference type="ARBA" id="ARBA00004477"/>
    </source>
</evidence>
<evidence type="ECO:0000256" key="6">
    <source>
        <dbReference type="ARBA" id="ARBA00023136"/>
    </source>
</evidence>
<dbReference type="STRING" id="1507870.A0A1V8SPC2"/>
<dbReference type="InterPro" id="IPR056790">
    <property type="entry name" value="Ribophorin_II_C"/>
</dbReference>
<comment type="caution">
    <text evidence="10">The sequence shown here is derived from an EMBL/GenBank/DDBJ whole genome shotgun (WGS) entry which is preliminary data.</text>
</comment>
<feature type="chain" id="PRO_5044292445" description="Ribophorin II C-terminal domain-containing protein" evidence="8">
    <location>
        <begin position="21"/>
        <end position="289"/>
    </location>
</feature>
<reference evidence="11" key="1">
    <citation type="submission" date="2017-03" db="EMBL/GenBank/DDBJ databases">
        <title>Genomes of endolithic fungi from Antarctica.</title>
        <authorList>
            <person name="Coleine C."/>
            <person name="Masonjones S."/>
            <person name="Stajich J.E."/>
        </authorList>
    </citation>
    <scope>NUCLEOTIDE SEQUENCE [LARGE SCALE GENOMIC DNA]</scope>
    <source>
        <strain evidence="11">CCFEE 5527</strain>
    </source>
</reference>
<dbReference type="FunCoup" id="A0A1V8SPC2">
    <property type="interactions" value="236"/>
</dbReference>
<dbReference type="PANTHER" id="PTHR12640:SF0">
    <property type="entry name" value="DOLICHYL-DIPHOSPHOOLIGOSACCHARIDE--PROTEIN GLYCOSYLTRANSFERASE SUBUNIT 2"/>
    <property type="match status" value="1"/>
</dbReference>
<accession>A0A1V8SPC2</accession>
<dbReference type="AlphaFoldDB" id="A0A1V8SPC2"/>
<evidence type="ECO:0000256" key="2">
    <source>
        <dbReference type="ARBA" id="ARBA00022692"/>
    </source>
</evidence>
<organism evidence="10 11">
    <name type="scientific">Cryoendolithus antarcticus</name>
    <dbReference type="NCBI Taxonomy" id="1507870"/>
    <lineage>
        <taxon>Eukaryota</taxon>
        <taxon>Fungi</taxon>
        <taxon>Dikarya</taxon>
        <taxon>Ascomycota</taxon>
        <taxon>Pezizomycotina</taxon>
        <taxon>Dothideomycetes</taxon>
        <taxon>Dothideomycetidae</taxon>
        <taxon>Cladosporiales</taxon>
        <taxon>Cladosporiaceae</taxon>
        <taxon>Cryoendolithus</taxon>
    </lineage>
</organism>
<feature type="domain" description="Ribophorin II C-terminal" evidence="9">
    <location>
        <begin position="181"/>
        <end position="284"/>
    </location>
</feature>